<keyword evidence="9" id="KW-0496">Mitochondrion</keyword>
<comment type="subcellular location">
    <subcellularLocation>
        <location evidence="1">Mitochondrion matrix</location>
        <location evidence="1">Mitochondrion nucleoid</location>
    </subcellularLocation>
</comment>
<comment type="catalytic activity">
    <reaction evidence="11">
        <text>ATP + H2O = ADP + phosphate + H(+)</text>
        <dbReference type="Rhea" id="RHEA:13065"/>
        <dbReference type="ChEBI" id="CHEBI:15377"/>
        <dbReference type="ChEBI" id="CHEBI:15378"/>
        <dbReference type="ChEBI" id="CHEBI:30616"/>
        <dbReference type="ChEBI" id="CHEBI:43474"/>
        <dbReference type="ChEBI" id="CHEBI:456216"/>
        <dbReference type="EC" id="3.6.4.13"/>
    </reaction>
</comment>
<evidence type="ECO:0000256" key="9">
    <source>
        <dbReference type="ARBA" id="ARBA00023128"/>
    </source>
</evidence>
<dbReference type="GO" id="GO:0005524">
    <property type="term" value="F:ATP binding"/>
    <property type="evidence" value="ECO:0007669"/>
    <property type="project" value="UniProtKB-KW"/>
</dbReference>
<sequence>MSMLYKNASSNSATKGFSDLLLLAVGTGLPENLKSLSILASHAFPTMFSPHRYLATAQAAVANGTACKMKDKPKPTIASEQSETANSEQNVLNHLLRKQGTPDRSQSKPNPGSRLPMKGVNARSRGAAAIGLSGITVAPGVDVVLASTACKDPKSIQSIKEELLPRLAGQSRSSPEGASSTDSWKSQEIKVGLHPTATNVPPPLGGQLLNSQSSDNVPDVNLKVRKDGFPTLLSSFAPSPQKNKRVIPETVENLLHVSQVSNKLKLQVARTLQLAKTAIKTCGEFLSKEGTQAKVHERRKRGGVVTAGGQLLNSQGSNHAPDMNLKVRKDGFPTLLSSFAPSPQKNKRVIPKTVENLLHVSQVLMKWRKTAFYTHREFLSKEGIRFEVYERTCGKFLREWRFQLRDGLLKILQGSSNSSRTTASLPPGESVLPTSTSTVLPTSTSSVLPTSTSSNIIASQLSVTEAASSAFYPCLKADEIVVKGGVQQAGLRIEVSPLVDNFLLEQYLVFMKKEFPNKFRKAKGGPDLTQPHHWFPFARALHRKIIYHAGPTNSGKTHNAVMALKDAEVGLYCAPLRLLALEQYDRLNLAGVRCSLITGEDKREVPGATHVSCTVEMANFNKRYDVAVIDEIQMIGDGSRGSAWTRAVLGLPATEIHVCGDASACNLIQKICKDTGDELEILNYERSEPLQVESLPIQPSAVQAGDCIVVFSKNAIYRYKRDVEAQTSLKACVVYGSLPAETRREQARLFNDISSGYNVLIATDAIGMGLNLNIRRIVFSTLQKTESKSGKKVVVSDSAIKQLAGRAGRRSSSFPIGYVGSLNSDELDYVRKALQRELRPLKRAGLYPEPEQVELLAATLTDLPFDQVLAKFEASQVLLGQEYDLCNQEVLLKKAELVAKVPGLSVLEKLTLCMSPSGNYERDLLNAFALQYAAKLVVPPPRPLVRRRVLMQRLMHDGVICNMDGSPVTSVQEISLCMQDLESCHQDLSLWIWLSYRLNGRNQFVGRSIAEAERDRLQMALARILELLTGTTLPYGKKSCEGTSEGTIK</sequence>
<accession>A0A250XIB1</accession>
<keyword evidence="6" id="KW-0347">Helicase</keyword>
<evidence type="ECO:0000256" key="4">
    <source>
        <dbReference type="ARBA" id="ARBA00022741"/>
    </source>
</evidence>
<dbReference type="AlphaFoldDB" id="A0A250XIB1"/>
<gene>
    <name evidence="15" type="ORF">CEUSTIGMA_g10172.t1</name>
</gene>
<feature type="region of interest" description="Disordered" evidence="12">
    <location>
        <begin position="417"/>
        <end position="450"/>
    </location>
</feature>
<dbReference type="GO" id="GO:0016787">
    <property type="term" value="F:hydrolase activity"/>
    <property type="evidence" value="ECO:0007669"/>
    <property type="project" value="UniProtKB-KW"/>
</dbReference>
<dbReference type="Gene3D" id="1.20.58.1080">
    <property type="match status" value="1"/>
</dbReference>
<evidence type="ECO:0000256" key="8">
    <source>
        <dbReference type="ARBA" id="ARBA00022946"/>
    </source>
</evidence>
<comment type="subunit">
    <text evidence="2">Homodimer; in free form. Component of the mitochondrial degradosome (mtEXO) complex which is a heteropentamer containing 2 copies of SUPV3L1 and 3 copies of PNPT1.</text>
</comment>
<name>A0A250XIB1_9CHLO</name>
<feature type="compositionally biased region" description="Polar residues" evidence="12">
    <location>
        <begin position="170"/>
        <end position="185"/>
    </location>
</feature>
<feature type="region of interest" description="Disordered" evidence="12">
    <location>
        <begin position="162"/>
        <end position="185"/>
    </location>
</feature>
<dbReference type="InterPro" id="IPR001650">
    <property type="entry name" value="Helicase_C-like"/>
</dbReference>
<dbReference type="PANTHER" id="PTHR12131:SF1">
    <property type="entry name" value="ATP-DEPENDENT RNA HELICASE SUPV3L1, MITOCHONDRIAL-RELATED"/>
    <property type="match status" value="1"/>
</dbReference>
<evidence type="ECO:0000313" key="16">
    <source>
        <dbReference type="Proteomes" id="UP000232323"/>
    </source>
</evidence>
<dbReference type="GO" id="GO:0003724">
    <property type="term" value="F:RNA helicase activity"/>
    <property type="evidence" value="ECO:0007669"/>
    <property type="project" value="UniProtKB-EC"/>
</dbReference>
<keyword evidence="5" id="KW-0378">Hydrolase</keyword>
<dbReference type="GO" id="GO:0000965">
    <property type="term" value="P:mitochondrial RNA 3'-end processing"/>
    <property type="evidence" value="ECO:0007669"/>
    <property type="project" value="TreeGrafter"/>
</dbReference>
<dbReference type="EMBL" id="BEGY01000085">
    <property type="protein sequence ID" value="GAX82746.1"/>
    <property type="molecule type" value="Genomic_DNA"/>
</dbReference>
<keyword evidence="4" id="KW-0547">Nucleotide-binding</keyword>
<dbReference type="SUPFAM" id="SSF52540">
    <property type="entry name" value="P-loop containing nucleoside triphosphate hydrolases"/>
    <property type="match status" value="1"/>
</dbReference>
<feature type="compositionally biased region" description="Low complexity" evidence="12">
    <location>
        <begin position="430"/>
        <end position="450"/>
    </location>
</feature>
<reference evidence="15 16" key="1">
    <citation type="submission" date="2017-08" db="EMBL/GenBank/DDBJ databases">
        <title>Acidophilic green algal genome provides insights into adaptation to an acidic environment.</title>
        <authorList>
            <person name="Hirooka S."/>
            <person name="Hirose Y."/>
            <person name="Kanesaki Y."/>
            <person name="Higuchi S."/>
            <person name="Fujiwara T."/>
            <person name="Onuma R."/>
            <person name="Era A."/>
            <person name="Ohbayashi R."/>
            <person name="Uzuka A."/>
            <person name="Nozaki H."/>
            <person name="Yoshikawa H."/>
            <person name="Miyagishima S.Y."/>
        </authorList>
    </citation>
    <scope>NUCLEOTIDE SEQUENCE [LARGE SCALE GENOMIC DNA]</scope>
    <source>
        <strain evidence="15 16">NIES-2499</strain>
    </source>
</reference>
<dbReference type="InterPro" id="IPR044774">
    <property type="entry name" value="Suv3_DEXQc"/>
</dbReference>
<keyword evidence="7" id="KW-0067">ATP-binding</keyword>
<dbReference type="PANTHER" id="PTHR12131">
    <property type="entry name" value="ATP-DEPENDENT RNA AND DNA HELICASE"/>
    <property type="match status" value="1"/>
</dbReference>
<evidence type="ECO:0000256" key="11">
    <source>
        <dbReference type="ARBA" id="ARBA00047984"/>
    </source>
</evidence>
<dbReference type="Gene3D" id="3.40.50.300">
    <property type="entry name" value="P-loop containing nucleotide triphosphate hydrolases"/>
    <property type="match status" value="2"/>
</dbReference>
<dbReference type="GO" id="GO:0045025">
    <property type="term" value="C:mitochondrial degradosome"/>
    <property type="evidence" value="ECO:0007669"/>
    <property type="project" value="TreeGrafter"/>
</dbReference>
<evidence type="ECO:0000313" key="15">
    <source>
        <dbReference type="EMBL" id="GAX82746.1"/>
    </source>
</evidence>
<proteinExistence type="predicted"/>
<feature type="domain" description="Helicase ATP-binding" evidence="13">
    <location>
        <begin position="537"/>
        <end position="654"/>
    </location>
</feature>
<dbReference type="STRING" id="1157962.A0A250XIB1"/>
<dbReference type="CDD" id="cd17913">
    <property type="entry name" value="DEXQc_Suv3"/>
    <property type="match status" value="1"/>
</dbReference>
<keyword evidence="16" id="KW-1185">Reference proteome</keyword>
<feature type="region of interest" description="Disordered" evidence="12">
    <location>
        <begin position="68"/>
        <end position="87"/>
    </location>
</feature>
<evidence type="ECO:0000256" key="6">
    <source>
        <dbReference type="ARBA" id="ARBA00022806"/>
    </source>
</evidence>
<comment type="caution">
    <text evidence="15">The sequence shown here is derived from an EMBL/GenBank/DDBJ whole genome shotgun (WGS) entry which is preliminary data.</text>
</comment>
<keyword evidence="10" id="KW-1135">Mitochondrion nucleoid</keyword>
<evidence type="ECO:0000256" key="5">
    <source>
        <dbReference type="ARBA" id="ARBA00022801"/>
    </source>
</evidence>
<dbReference type="Proteomes" id="UP000232323">
    <property type="component" value="Unassembled WGS sequence"/>
</dbReference>
<dbReference type="Pfam" id="PF00271">
    <property type="entry name" value="Helicase_C"/>
    <property type="match status" value="1"/>
</dbReference>
<dbReference type="InterPro" id="IPR014001">
    <property type="entry name" value="Helicase_ATP-bd"/>
</dbReference>
<dbReference type="PROSITE" id="PS51194">
    <property type="entry name" value="HELICASE_CTER"/>
    <property type="match status" value="1"/>
</dbReference>
<evidence type="ECO:0000256" key="7">
    <source>
        <dbReference type="ARBA" id="ARBA00022840"/>
    </source>
</evidence>
<dbReference type="InterPro" id="IPR027417">
    <property type="entry name" value="P-loop_NTPase"/>
</dbReference>
<feature type="region of interest" description="Disordered" evidence="12">
    <location>
        <begin position="97"/>
        <end position="119"/>
    </location>
</feature>
<protein>
    <recommendedName>
        <fullName evidence="3">RNA helicase</fullName>
        <ecNumber evidence="3">3.6.4.13</ecNumber>
    </recommendedName>
</protein>
<feature type="compositionally biased region" description="Polar residues" evidence="12">
    <location>
        <begin position="78"/>
        <end position="87"/>
    </location>
</feature>
<dbReference type="PROSITE" id="PS51192">
    <property type="entry name" value="HELICASE_ATP_BIND_1"/>
    <property type="match status" value="1"/>
</dbReference>
<organism evidence="15 16">
    <name type="scientific">Chlamydomonas eustigma</name>
    <dbReference type="NCBI Taxonomy" id="1157962"/>
    <lineage>
        <taxon>Eukaryota</taxon>
        <taxon>Viridiplantae</taxon>
        <taxon>Chlorophyta</taxon>
        <taxon>core chlorophytes</taxon>
        <taxon>Chlorophyceae</taxon>
        <taxon>CS clade</taxon>
        <taxon>Chlamydomonadales</taxon>
        <taxon>Chlamydomonadaceae</taxon>
        <taxon>Chlamydomonas</taxon>
    </lineage>
</organism>
<evidence type="ECO:0000259" key="13">
    <source>
        <dbReference type="PROSITE" id="PS51192"/>
    </source>
</evidence>
<dbReference type="CDD" id="cd18805">
    <property type="entry name" value="SF2_C_suv3"/>
    <property type="match status" value="1"/>
</dbReference>
<dbReference type="Gene3D" id="1.20.272.40">
    <property type="match status" value="1"/>
</dbReference>
<dbReference type="GO" id="GO:0042645">
    <property type="term" value="C:mitochondrial nucleoid"/>
    <property type="evidence" value="ECO:0007669"/>
    <property type="project" value="UniProtKB-SubCell"/>
</dbReference>
<dbReference type="SMART" id="SM00487">
    <property type="entry name" value="DEXDc"/>
    <property type="match status" value="1"/>
</dbReference>
<dbReference type="FunFam" id="3.40.50.300:FF:000269">
    <property type="entry name" value="ATP-dependent RNA helicase SUPV3L1, mitochondrial"/>
    <property type="match status" value="1"/>
</dbReference>
<evidence type="ECO:0000256" key="2">
    <source>
        <dbReference type="ARBA" id="ARBA00011661"/>
    </source>
</evidence>
<evidence type="ECO:0000259" key="14">
    <source>
        <dbReference type="PROSITE" id="PS51194"/>
    </source>
</evidence>
<dbReference type="InterPro" id="IPR050699">
    <property type="entry name" value="RNA-DNA_Helicase"/>
</dbReference>
<dbReference type="SMART" id="SM00490">
    <property type="entry name" value="HELICc"/>
    <property type="match status" value="1"/>
</dbReference>
<evidence type="ECO:0000256" key="10">
    <source>
        <dbReference type="ARBA" id="ARBA00023271"/>
    </source>
</evidence>
<dbReference type="FunFam" id="3.40.50.300:FF:000957">
    <property type="entry name" value="ATP-dependent RNA helicase SUV3L, mitochondrial"/>
    <property type="match status" value="1"/>
</dbReference>
<feature type="domain" description="Helicase C-terminal" evidence="14">
    <location>
        <begin position="696"/>
        <end position="854"/>
    </location>
</feature>
<dbReference type="EC" id="3.6.4.13" evidence="3"/>
<dbReference type="Pfam" id="PF22527">
    <property type="entry name" value="DEXQc_Suv3"/>
    <property type="match status" value="1"/>
</dbReference>
<evidence type="ECO:0000256" key="12">
    <source>
        <dbReference type="SAM" id="MobiDB-lite"/>
    </source>
</evidence>
<dbReference type="InterPro" id="IPR055206">
    <property type="entry name" value="DEXQc_SUV3"/>
</dbReference>
<dbReference type="OrthoDB" id="6692397at2759"/>
<evidence type="ECO:0000256" key="3">
    <source>
        <dbReference type="ARBA" id="ARBA00012552"/>
    </source>
</evidence>
<dbReference type="InterPro" id="IPR022192">
    <property type="entry name" value="SUV3_C"/>
</dbReference>
<evidence type="ECO:0000256" key="1">
    <source>
        <dbReference type="ARBA" id="ARBA00004436"/>
    </source>
</evidence>
<keyword evidence="8" id="KW-0809">Transit peptide</keyword>
<dbReference type="Pfam" id="PF12513">
    <property type="entry name" value="SUV3_C"/>
    <property type="match status" value="1"/>
</dbReference>